<proteinExistence type="predicted"/>
<comment type="caution">
    <text evidence="2">The sequence shown here is derived from an EMBL/GenBank/DDBJ whole genome shotgun (WGS) entry which is preliminary data.</text>
</comment>
<evidence type="ECO:0000313" key="2">
    <source>
        <dbReference type="EMBL" id="GAA2088764.1"/>
    </source>
</evidence>
<feature type="region of interest" description="Disordered" evidence="1">
    <location>
        <begin position="184"/>
        <end position="276"/>
    </location>
</feature>
<evidence type="ECO:0008006" key="4">
    <source>
        <dbReference type="Google" id="ProtNLM"/>
    </source>
</evidence>
<feature type="region of interest" description="Disordered" evidence="1">
    <location>
        <begin position="115"/>
        <end position="142"/>
    </location>
</feature>
<feature type="compositionally biased region" description="Basic and acidic residues" evidence="1">
    <location>
        <begin position="132"/>
        <end position="142"/>
    </location>
</feature>
<evidence type="ECO:0000313" key="3">
    <source>
        <dbReference type="Proteomes" id="UP001500016"/>
    </source>
</evidence>
<dbReference type="EMBL" id="BAAAPE010000013">
    <property type="protein sequence ID" value="GAA2088764.1"/>
    <property type="molecule type" value="Genomic_DNA"/>
</dbReference>
<organism evidence="2 3">
    <name type="scientific">Streptomyces albiaxialis</name>
    <dbReference type="NCBI Taxonomy" id="329523"/>
    <lineage>
        <taxon>Bacteria</taxon>
        <taxon>Bacillati</taxon>
        <taxon>Actinomycetota</taxon>
        <taxon>Actinomycetes</taxon>
        <taxon>Kitasatosporales</taxon>
        <taxon>Streptomycetaceae</taxon>
        <taxon>Streptomyces</taxon>
    </lineage>
</organism>
<gene>
    <name evidence="2" type="ORF">GCM10009801_52630</name>
</gene>
<accession>A0ABN2WCD9</accession>
<evidence type="ECO:0000256" key="1">
    <source>
        <dbReference type="SAM" id="MobiDB-lite"/>
    </source>
</evidence>
<feature type="compositionally biased region" description="Basic and acidic residues" evidence="1">
    <location>
        <begin position="266"/>
        <end position="276"/>
    </location>
</feature>
<reference evidence="2 3" key="1">
    <citation type="journal article" date="2019" name="Int. J. Syst. Evol. Microbiol.">
        <title>The Global Catalogue of Microorganisms (GCM) 10K type strain sequencing project: providing services to taxonomists for standard genome sequencing and annotation.</title>
        <authorList>
            <consortium name="The Broad Institute Genomics Platform"/>
            <consortium name="The Broad Institute Genome Sequencing Center for Infectious Disease"/>
            <person name="Wu L."/>
            <person name="Ma J."/>
        </authorList>
    </citation>
    <scope>NUCLEOTIDE SEQUENCE [LARGE SCALE GENOMIC DNA]</scope>
    <source>
        <strain evidence="2 3">JCM 15478</strain>
    </source>
</reference>
<protein>
    <recommendedName>
        <fullName evidence="4">Lipoprotein</fullName>
    </recommendedName>
</protein>
<dbReference type="Proteomes" id="UP001500016">
    <property type="component" value="Unassembled WGS sequence"/>
</dbReference>
<feature type="compositionally biased region" description="Low complexity" evidence="1">
    <location>
        <begin position="209"/>
        <end position="218"/>
    </location>
</feature>
<sequence>MVVSTGPILPAGRSAGGGLAPASPVRGRRIGVFRHAPAGGTLPCMGASRTIRRLGRAAGAAGAATAAVLAVTACEPGAGGGLSTASVALATDQAGTEALERAGVEVQWMSCTAHMGTRPGTATATRSSRGGEVARVECEGETTNRKKLAIKGRVTEEKDGRCVRGDLVATSGSRTLFKASVLGNCDADPTRTTRPPRPTDGPTDRPTDRPTVTRTVDPPTEPPETPTGTGEPSEPSEKPPVTVTVTGTPTPTSSPTCGCDEDDDPTPEHEPVGADR</sequence>
<name>A0ABN2WCD9_9ACTN</name>
<keyword evidence="3" id="KW-1185">Reference proteome</keyword>
<feature type="compositionally biased region" description="Low complexity" evidence="1">
    <location>
        <begin position="239"/>
        <end position="258"/>
    </location>
</feature>